<dbReference type="PRINTS" id="PR00385">
    <property type="entry name" value="P450"/>
</dbReference>
<keyword evidence="6 13" id="KW-1133">Transmembrane helix</keyword>
<feature type="transmembrane region" description="Helical" evidence="13">
    <location>
        <begin position="6"/>
        <end position="27"/>
    </location>
</feature>
<keyword evidence="5 11" id="KW-0479">Metal-binding</keyword>
<gene>
    <name evidence="14" type="ORF">L1049_025398</name>
</gene>
<keyword evidence="4 13" id="KW-0812">Transmembrane</keyword>
<dbReference type="SUPFAM" id="SSF48264">
    <property type="entry name" value="Cytochrome P450"/>
    <property type="match status" value="1"/>
</dbReference>
<evidence type="ECO:0000256" key="13">
    <source>
        <dbReference type="SAM" id="Phobius"/>
    </source>
</evidence>
<proteinExistence type="inferred from homology"/>
<keyword evidence="15" id="KW-1185">Reference proteome</keyword>
<dbReference type="GO" id="GO:0004497">
    <property type="term" value="F:monooxygenase activity"/>
    <property type="evidence" value="ECO:0007669"/>
    <property type="project" value="UniProtKB-KW"/>
</dbReference>
<comment type="subcellular location">
    <subcellularLocation>
        <location evidence="2">Membrane</location>
    </subcellularLocation>
</comment>
<dbReference type="PRINTS" id="PR00463">
    <property type="entry name" value="EP450I"/>
</dbReference>
<organism evidence="14 15">
    <name type="scientific">Liquidambar formosana</name>
    <name type="common">Formosan gum</name>
    <dbReference type="NCBI Taxonomy" id="63359"/>
    <lineage>
        <taxon>Eukaryota</taxon>
        <taxon>Viridiplantae</taxon>
        <taxon>Streptophyta</taxon>
        <taxon>Embryophyta</taxon>
        <taxon>Tracheophyta</taxon>
        <taxon>Spermatophyta</taxon>
        <taxon>Magnoliopsida</taxon>
        <taxon>eudicotyledons</taxon>
        <taxon>Gunneridae</taxon>
        <taxon>Pentapetalae</taxon>
        <taxon>Saxifragales</taxon>
        <taxon>Altingiaceae</taxon>
        <taxon>Liquidambar</taxon>
    </lineage>
</organism>
<dbReference type="Pfam" id="PF00067">
    <property type="entry name" value="p450"/>
    <property type="match status" value="1"/>
</dbReference>
<evidence type="ECO:0000256" key="9">
    <source>
        <dbReference type="ARBA" id="ARBA00023033"/>
    </source>
</evidence>
<keyword evidence="9 12" id="KW-0503">Monooxygenase</keyword>
<dbReference type="EMBL" id="JBBPBK010000014">
    <property type="protein sequence ID" value="KAK9269825.1"/>
    <property type="molecule type" value="Genomic_DNA"/>
</dbReference>
<dbReference type="GO" id="GO:0016020">
    <property type="term" value="C:membrane"/>
    <property type="evidence" value="ECO:0007669"/>
    <property type="project" value="UniProtKB-SubCell"/>
</dbReference>
<comment type="similarity">
    <text evidence="12">Belongs to the cytochrome P450 family.</text>
</comment>
<sequence length="272" mass="30472">MELLPLSIQTAALPAFFALLLFVYYLLSKPRQAGKRTTAPEAPGAWPIFGHLHQLGSSSTSQLPHAILSGSTDTTTITLVWALSLLLNNRHILKKAQEELDFHIGKERQVEESDMKNLVYIQAIFKETLRLYPAAPLSAPHESMEDCTVGGYDVPKGTRLVVNLWKIHREPRVWVDPCEFRPERFLTTHKDIDLRGQHFELIPFGSGRRMCPGISLSLQVMHLTLASLLHGFDIATIANEPVDMSERFGLTILKATPLEVLLTPRLSSNLYG</sequence>
<protein>
    <recommendedName>
        <fullName evidence="16">Cytochrome P450</fullName>
    </recommendedName>
</protein>
<dbReference type="FunFam" id="1.10.630.10:FF:000157">
    <property type="entry name" value="Uncharacterized protein"/>
    <property type="match status" value="1"/>
</dbReference>
<name>A0AAP0NDK9_LIQFO</name>
<evidence type="ECO:0000313" key="14">
    <source>
        <dbReference type="EMBL" id="KAK9269825.1"/>
    </source>
</evidence>
<comment type="caution">
    <text evidence="14">The sequence shown here is derived from an EMBL/GenBank/DDBJ whole genome shotgun (WGS) entry which is preliminary data.</text>
</comment>
<feature type="binding site" description="axial binding residue" evidence="11">
    <location>
        <position position="211"/>
    </location>
    <ligand>
        <name>heme</name>
        <dbReference type="ChEBI" id="CHEBI:30413"/>
    </ligand>
    <ligandPart>
        <name>Fe</name>
        <dbReference type="ChEBI" id="CHEBI:18248"/>
    </ligandPart>
</feature>
<dbReference type="AlphaFoldDB" id="A0AAP0NDK9"/>
<dbReference type="PANTHER" id="PTHR47947:SF26">
    <property type="entry name" value="CYTOCHROME P450"/>
    <property type="match status" value="1"/>
</dbReference>
<evidence type="ECO:0008006" key="16">
    <source>
        <dbReference type="Google" id="ProtNLM"/>
    </source>
</evidence>
<evidence type="ECO:0000256" key="2">
    <source>
        <dbReference type="ARBA" id="ARBA00004370"/>
    </source>
</evidence>
<dbReference type="InterPro" id="IPR002401">
    <property type="entry name" value="Cyt_P450_E_grp-I"/>
</dbReference>
<dbReference type="InterPro" id="IPR001128">
    <property type="entry name" value="Cyt_P450"/>
</dbReference>
<evidence type="ECO:0000256" key="12">
    <source>
        <dbReference type="RuleBase" id="RU000461"/>
    </source>
</evidence>
<dbReference type="Proteomes" id="UP001415857">
    <property type="component" value="Unassembled WGS sequence"/>
</dbReference>
<dbReference type="GO" id="GO:0020037">
    <property type="term" value="F:heme binding"/>
    <property type="evidence" value="ECO:0007669"/>
    <property type="project" value="InterPro"/>
</dbReference>
<dbReference type="PANTHER" id="PTHR47947">
    <property type="entry name" value="CYTOCHROME P450 82C3-RELATED"/>
    <property type="match status" value="1"/>
</dbReference>
<dbReference type="InterPro" id="IPR050651">
    <property type="entry name" value="Plant_Cytochrome_P450_Monoox"/>
</dbReference>
<evidence type="ECO:0000256" key="10">
    <source>
        <dbReference type="ARBA" id="ARBA00023136"/>
    </source>
</evidence>
<comment type="cofactor">
    <cofactor evidence="1 11">
        <name>heme</name>
        <dbReference type="ChEBI" id="CHEBI:30413"/>
    </cofactor>
</comment>
<reference evidence="14 15" key="1">
    <citation type="journal article" date="2024" name="Plant J.">
        <title>Genome sequences and population genomics reveal climatic adaptation and genomic divergence between two closely related sweetgum species.</title>
        <authorList>
            <person name="Xu W.Q."/>
            <person name="Ren C.Q."/>
            <person name="Zhang X.Y."/>
            <person name="Comes H.P."/>
            <person name="Liu X.H."/>
            <person name="Li Y.G."/>
            <person name="Kettle C.J."/>
            <person name="Jalonen R."/>
            <person name="Gaisberger H."/>
            <person name="Ma Y.Z."/>
            <person name="Qiu Y.X."/>
        </authorList>
    </citation>
    <scope>NUCLEOTIDE SEQUENCE [LARGE SCALE GENOMIC DNA]</scope>
    <source>
        <strain evidence="14">Hangzhou</strain>
    </source>
</reference>
<evidence type="ECO:0000256" key="6">
    <source>
        <dbReference type="ARBA" id="ARBA00022989"/>
    </source>
</evidence>
<evidence type="ECO:0000256" key="3">
    <source>
        <dbReference type="ARBA" id="ARBA00022617"/>
    </source>
</evidence>
<dbReference type="GO" id="GO:0005506">
    <property type="term" value="F:iron ion binding"/>
    <property type="evidence" value="ECO:0007669"/>
    <property type="project" value="InterPro"/>
</dbReference>
<evidence type="ECO:0000256" key="11">
    <source>
        <dbReference type="PIRSR" id="PIRSR602401-1"/>
    </source>
</evidence>
<dbReference type="Gene3D" id="1.10.630.10">
    <property type="entry name" value="Cytochrome P450"/>
    <property type="match status" value="1"/>
</dbReference>
<keyword evidence="8 11" id="KW-0408">Iron</keyword>
<evidence type="ECO:0000313" key="15">
    <source>
        <dbReference type="Proteomes" id="UP001415857"/>
    </source>
</evidence>
<keyword evidence="10 13" id="KW-0472">Membrane</keyword>
<evidence type="ECO:0000256" key="4">
    <source>
        <dbReference type="ARBA" id="ARBA00022692"/>
    </source>
</evidence>
<dbReference type="InterPro" id="IPR017972">
    <property type="entry name" value="Cyt_P450_CS"/>
</dbReference>
<dbReference type="GO" id="GO:0016705">
    <property type="term" value="F:oxidoreductase activity, acting on paired donors, with incorporation or reduction of molecular oxygen"/>
    <property type="evidence" value="ECO:0007669"/>
    <property type="project" value="InterPro"/>
</dbReference>
<evidence type="ECO:0000256" key="8">
    <source>
        <dbReference type="ARBA" id="ARBA00023004"/>
    </source>
</evidence>
<keyword evidence="7 12" id="KW-0560">Oxidoreductase</keyword>
<dbReference type="PROSITE" id="PS00086">
    <property type="entry name" value="CYTOCHROME_P450"/>
    <property type="match status" value="1"/>
</dbReference>
<keyword evidence="3 11" id="KW-0349">Heme</keyword>
<evidence type="ECO:0000256" key="7">
    <source>
        <dbReference type="ARBA" id="ARBA00023002"/>
    </source>
</evidence>
<dbReference type="InterPro" id="IPR036396">
    <property type="entry name" value="Cyt_P450_sf"/>
</dbReference>
<evidence type="ECO:0000256" key="1">
    <source>
        <dbReference type="ARBA" id="ARBA00001971"/>
    </source>
</evidence>
<evidence type="ECO:0000256" key="5">
    <source>
        <dbReference type="ARBA" id="ARBA00022723"/>
    </source>
</evidence>
<accession>A0AAP0NDK9</accession>